<feature type="compositionally biased region" description="Pro residues" evidence="15">
    <location>
        <begin position="632"/>
        <end position="645"/>
    </location>
</feature>
<sequence length="779" mass="87204">MLSLFSFIWILSHTTSINAQPPPSCKSTLLSFLPDSAFSASSSVAQKFSAAAAKMAPGDSKLQYRAWCPENVQPHEEKEYLEVDFGRQSFVKLIITKGLSTADKGGLYLTPFYYIWYRRGDSNSEWIKYQNINGTTRIKGNLDAQTERYVSMNPPFVARWVRIYPFTQERQLVCLKLEIVGCSANGVIEYQAPRGNFVGKPPKDSLIDVTYDNPESRSSQALEFRQNLFNVGGLGKLTDGKPDHETDIDPLDSNELVGWKRADETSEINEYERIVFRFDELYNFTGVNIYLANIFGTEISRPRLIEVRLSRKFPRASSIDPATTLTSIYQFPPIEATHPKTEWIHVDLLKALADSPNMNASSRIYDSLASFVELRIYYGGSWLAIGEVTFDNINVDLPPGLILDNEQKTITVLSPSQDRNSSAGIVGSQYGLITMQPHTYALVVGLGCLATVLIILVLALFVHWRRRAFLSKHKMDEINHSFQHPFTMPLIKTAAQQTSSQNTDSEQKWDYFNNSNSIQVPMYLNSGNTPYTSSTPHFLMQQQNVAVPNSLILPNYMRTPLQSNQNASIDQQSTTQDREINSGDGDNRRPQMFPFFQSVNSSMPSESNAVYTTVSEADAYVNGTPRPNQMPRIPPPPSMPLPPTPTQARSTTDQMSLWSGSALSKEKDYMQNREISSTGGGDVNTFYRYSIPLNGAYSATPVYSAPIWVAGTMDPGTISRFYGQQHQQLSPQQDRQQETPELNDYLSGTPVSSIIYGGFYGVRDTRQGQSENPPGGIPN</sequence>
<protein>
    <recommendedName>
        <fullName evidence="18">F5/8 type C domain-containing protein</fullName>
    </recommendedName>
</protein>
<dbReference type="Gene3D" id="2.60.120.260">
    <property type="entry name" value="Galactose-binding domain-like"/>
    <property type="match status" value="1"/>
</dbReference>
<evidence type="ECO:0000256" key="8">
    <source>
        <dbReference type="ARBA" id="ARBA00022741"/>
    </source>
</evidence>
<dbReference type="PROSITE" id="PS50022">
    <property type="entry name" value="FA58C_3"/>
    <property type="match status" value="1"/>
</dbReference>
<evidence type="ECO:0000256" key="6">
    <source>
        <dbReference type="ARBA" id="ARBA00022692"/>
    </source>
</evidence>
<evidence type="ECO:0000256" key="17">
    <source>
        <dbReference type="SAM" id="SignalP"/>
    </source>
</evidence>
<organism evidence="19 20">
    <name type="scientific">Hymenolepis diminuta</name>
    <name type="common">Rat tapeworm</name>
    <dbReference type="NCBI Taxonomy" id="6216"/>
    <lineage>
        <taxon>Eukaryota</taxon>
        <taxon>Metazoa</taxon>
        <taxon>Spiralia</taxon>
        <taxon>Lophotrochozoa</taxon>
        <taxon>Platyhelminthes</taxon>
        <taxon>Cestoda</taxon>
        <taxon>Eucestoda</taxon>
        <taxon>Cyclophyllidea</taxon>
        <taxon>Hymenolepididae</taxon>
        <taxon>Hymenolepis</taxon>
    </lineage>
</organism>
<evidence type="ECO:0000256" key="14">
    <source>
        <dbReference type="ARBA" id="ARBA00023180"/>
    </source>
</evidence>
<dbReference type="GO" id="GO:0005886">
    <property type="term" value="C:plasma membrane"/>
    <property type="evidence" value="ECO:0007669"/>
    <property type="project" value="UniProtKB-SubCell"/>
</dbReference>
<dbReference type="PANTHER" id="PTHR46806">
    <property type="entry name" value="F5/8 TYPE C DOMAIN-CONTAINING PROTEIN"/>
    <property type="match status" value="1"/>
</dbReference>
<dbReference type="Pfam" id="PF21114">
    <property type="entry name" value="DDR1-2_DS-like"/>
    <property type="match status" value="1"/>
</dbReference>
<feature type="compositionally biased region" description="Basic and acidic residues" evidence="15">
    <location>
        <begin position="576"/>
        <end position="589"/>
    </location>
</feature>
<dbReference type="InterPro" id="IPR008979">
    <property type="entry name" value="Galactose-bd-like_sf"/>
</dbReference>
<evidence type="ECO:0000256" key="4">
    <source>
        <dbReference type="ARBA" id="ARBA00022475"/>
    </source>
</evidence>
<evidence type="ECO:0000256" key="16">
    <source>
        <dbReference type="SAM" id="Phobius"/>
    </source>
</evidence>
<evidence type="ECO:0000256" key="13">
    <source>
        <dbReference type="ARBA" id="ARBA00023157"/>
    </source>
</evidence>
<dbReference type="GO" id="GO:0005576">
    <property type="term" value="C:extracellular region"/>
    <property type="evidence" value="ECO:0007669"/>
    <property type="project" value="UniProtKB-SubCell"/>
</dbReference>
<evidence type="ECO:0000256" key="9">
    <source>
        <dbReference type="ARBA" id="ARBA00022840"/>
    </source>
</evidence>
<comment type="subcellular location">
    <subcellularLocation>
        <location evidence="2">Cell membrane</location>
        <topology evidence="2">Single-pass type I membrane protein</topology>
    </subcellularLocation>
    <subcellularLocation>
        <location evidence="1">Endomembrane system</location>
        <topology evidence="1">Peripheral membrane protein</topology>
    </subcellularLocation>
    <subcellularLocation>
        <location evidence="3">Secreted</location>
    </subcellularLocation>
</comment>
<gene>
    <name evidence="19" type="ORF">WMSIL1_LOCUS10712</name>
</gene>
<proteinExistence type="predicted"/>
<keyword evidence="10" id="KW-0130">Cell adhesion</keyword>
<evidence type="ECO:0000256" key="12">
    <source>
        <dbReference type="ARBA" id="ARBA00023136"/>
    </source>
</evidence>
<dbReference type="GO" id="GO:0012505">
    <property type="term" value="C:endomembrane system"/>
    <property type="evidence" value="ECO:0007669"/>
    <property type="project" value="UniProtKB-SubCell"/>
</dbReference>
<dbReference type="Proteomes" id="UP000321570">
    <property type="component" value="Unassembled WGS sequence"/>
</dbReference>
<dbReference type="SMART" id="SM00231">
    <property type="entry name" value="FA58C"/>
    <property type="match status" value="1"/>
</dbReference>
<dbReference type="PROSITE" id="PS01285">
    <property type="entry name" value="FA58C_1"/>
    <property type="match status" value="1"/>
</dbReference>
<keyword evidence="11 16" id="KW-1133">Transmembrane helix</keyword>
<evidence type="ECO:0000256" key="2">
    <source>
        <dbReference type="ARBA" id="ARBA00004251"/>
    </source>
</evidence>
<dbReference type="AlphaFoldDB" id="A0A564YY87"/>
<evidence type="ECO:0000256" key="1">
    <source>
        <dbReference type="ARBA" id="ARBA00004184"/>
    </source>
</evidence>
<feature type="compositionally biased region" description="Polar residues" evidence="15">
    <location>
        <begin position="723"/>
        <end position="734"/>
    </location>
</feature>
<dbReference type="Gene3D" id="2.60.120.1190">
    <property type="match status" value="1"/>
</dbReference>
<feature type="chain" id="PRO_5022149571" description="F5/8 type C domain-containing protein" evidence="17">
    <location>
        <begin position="20"/>
        <end position="779"/>
    </location>
</feature>
<feature type="signal peptide" evidence="17">
    <location>
        <begin position="1"/>
        <end position="19"/>
    </location>
</feature>
<keyword evidence="9" id="KW-0067">ATP-binding</keyword>
<evidence type="ECO:0000256" key="15">
    <source>
        <dbReference type="SAM" id="MobiDB-lite"/>
    </source>
</evidence>
<keyword evidence="14" id="KW-0325">Glycoprotein</keyword>
<dbReference type="InterPro" id="IPR048525">
    <property type="entry name" value="DDR1-2_DS-like"/>
</dbReference>
<evidence type="ECO:0000256" key="5">
    <source>
        <dbReference type="ARBA" id="ARBA00022525"/>
    </source>
</evidence>
<evidence type="ECO:0000256" key="7">
    <source>
        <dbReference type="ARBA" id="ARBA00022729"/>
    </source>
</evidence>
<keyword evidence="7 17" id="KW-0732">Signal</keyword>
<evidence type="ECO:0000256" key="3">
    <source>
        <dbReference type="ARBA" id="ARBA00004613"/>
    </source>
</evidence>
<keyword evidence="13" id="KW-1015">Disulfide bond</keyword>
<feature type="region of interest" description="Disordered" evidence="15">
    <location>
        <begin position="620"/>
        <end position="654"/>
    </location>
</feature>
<evidence type="ECO:0000256" key="11">
    <source>
        <dbReference type="ARBA" id="ARBA00022989"/>
    </source>
</evidence>
<feature type="transmembrane region" description="Helical" evidence="16">
    <location>
        <begin position="440"/>
        <end position="464"/>
    </location>
</feature>
<dbReference type="GO" id="GO:0005524">
    <property type="term" value="F:ATP binding"/>
    <property type="evidence" value="ECO:0007669"/>
    <property type="project" value="UniProtKB-KW"/>
</dbReference>
<name>A0A564YY87_HYMDI</name>
<dbReference type="EMBL" id="CABIJS010000466">
    <property type="protein sequence ID" value="VUZ52160.1"/>
    <property type="molecule type" value="Genomic_DNA"/>
</dbReference>
<dbReference type="Pfam" id="PF00754">
    <property type="entry name" value="F5_F8_type_C"/>
    <property type="match status" value="1"/>
</dbReference>
<dbReference type="SUPFAM" id="SSF49785">
    <property type="entry name" value="Galactose-binding domain-like"/>
    <property type="match status" value="1"/>
</dbReference>
<dbReference type="GO" id="GO:0038023">
    <property type="term" value="F:signaling receptor activity"/>
    <property type="evidence" value="ECO:0007669"/>
    <property type="project" value="TreeGrafter"/>
</dbReference>
<evidence type="ECO:0000313" key="19">
    <source>
        <dbReference type="EMBL" id="VUZ52160.1"/>
    </source>
</evidence>
<dbReference type="InterPro" id="IPR050633">
    <property type="entry name" value="Neuropilin_MCO_CoagFactor"/>
</dbReference>
<dbReference type="InterPro" id="IPR000421">
    <property type="entry name" value="FA58C"/>
</dbReference>
<keyword evidence="6 16" id="KW-0812">Transmembrane</keyword>
<keyword evidence="4" id="KW-1003">Cell membrane</keyword>
<feature type="region of interest" description="Disordered" evidence="15">
    <location>
        <begin position="723"/>
        <end position="747"/>
    </location>
</feature>
<feature type="region of interest" description="Disordered" evidence="15">
    <location>
        <begin position="565"/>
        <end position="604"/>
    </location>
</feature>
<evidence type="ECO:0000259" key="18">
    <source>
        <dbReference type="PROSITE" id="PS50022"/>
    </source>
</evidence>
<evidence type="ECO:0000256" key="10">
    <source>
        <dbReference type="ARBA" id="ARBA00022889"/>
    </source>
</evidence>
<dbReference type="GO" id="GO:0007155">
    <property type="term" value="P:cell adhesion"/>
    <property type="evidence" value="ECO:0007669"/>
    <property type="project" value="UniProtKB-KW"/>
</dbReference>
<reference evidence="19 20" key="1">
    <citation type="submission" date="2019-07" db="EMBL/GenBank/DDBJ databases">
        <authorList>
            <person name="Jastrzebski P J."/>
            <person name="Paukszto L."/>
            <person name="Jastrzebski P J."/>
        </authorList>
    </citation>
    <scope>NUCLEOTIDE SEQUENCE [LARGE SCALE GENOMIC DNA]</scope>
    <source>
        <strain evidence="19 20">WMS-il1</strain>
    </source>
</reference>
<keyword evidence="5" id="KW-0964">Secreted</keyword>
<dbReference type="PANTHER" id="PTHR46806:SF5">
    <property type="entry name" value="F5_8 TYPE C DOMAIN-CONTAINING PROTEIN"/>
    <property type="match status" value="1"/>
</dbReference>
<accession>A0A564YY87</accession>
<feature type="domain" description="F5/8 type C" evidence="18">
    <location>
        <begin position="25"/>
        <end position="182"/>
    </location>
</feature>
<keyword evidence="8" id="KW-0547">Nucleotide-binding</keyword>
<feature type="compositionally biased region" description="Polar residues" evidence="15">
    <location>
        <begin position="565"/>
        <end position="575"/>
    </location>
</feature>
<evidence type="ECO:0000313" key="20">
    <source>
        <dbReference type="Proteomes" id="UP000321570"/>
    </source>
</evidence>
<keyword evidence="20" id="KW-1185">Reference proteome</keyword>
<keyword evidence="12 16" id="KW-0472">Membrane</keyword>